<dbReference type="PANTHER" id="PTHR10363">
    <property type="entry name" value="BLEOMYCIN HYDROLASE"/>
    <property type="match status" value="1"/>
</dbReference>
<evidence type="ECO:0000256" key="6">
    <source>
        <dbReference type="ARBA" id="ARBA00022670"/>
    </source>
</evidence>
<dbReference type="Pfam" id="PF03051">
    <property type="entry name" value="Peptidase_C1_2"/>
    <property type="match status" value="1"/>
</dbReference>
<comment type="subcellular location">
    <subcellularLocation>
        <location evidence="2">Cytoplasm</location>
    </subcellularLocation>
</comment>
<dbReference type="GO" id="GO:0004197">
    <property type="term" value="F:cysteine-type endopeptidase activity"/>
    <property type="evidence" value="ECO:0007669"/>
    <property type="project" value="UniProtKB-EC"/>
</dbReference>
<evidence type="ECO:0000256" key="8">
    <source>
        <dbReference type="ARBA" id="ARBA00022807"/>
    </source>
</evidence>
<sequence>MSEETYEFQCMRAELLGLEKPSLEEFERNRAERLKQQQEELDAAEAQLLEEQDETLNNTGGKLDELNTILSSTQQKLNRFKQTACTSLSNIFSRSGSLQTETVNPGKEESETNPSTSGANTRRNTTACTSNINPTLNITDQGDNQMLEPEQQHQPGEPVIPIEKIRAAKDDVQKKMTSHLHKLDSLINKADQAEISMAEQTKQMRKMTNDHVKMPTKKNVTMKSRMIEACSSAVTQEKLDKWRKNFYEEPKNVLAQNVCSRFDPFDVCLSRKTIESINHVFTYKVEMEGKPVTNQKNSGRCWLFAALNCIRLPFMKEYNLDEFEFSQSYLFYWDKIERCNYFLNNIVNTSRRGEKVDGRLVSFLLTDPTSDGGQWDMLVNLITKHGLMPKKSFPESFTSEASQHMNAVLRSKLREYAKVLRNLMDTNPSDEEINAKIDDIMAEIYKVVGICLGIPAEKFTWEYYDKAKAYHSVGPIKPVEFYNTMVKPIFNVEDKVCLVTDPRLSNPYSQAYTVDCLGNVIGGRPVLYNNQPVELLLNMVTASLKAGEAVWFGCEVSKRFAPKQGIEDLNIHDFKLVFDVDIQKTLCKADRLIYGESSMTHAMLFTAVSLDENGFPKKLRVENSWGEERGEKGYLVMTADWFKDFGFEVVVDKKFVPEDVMRVFEMDPIVLPAWDPMGTLAQ</sequence>
<dbReference type="GO" id="GO:0006508">
    <property type="term" value="P:proteolysis"/>
    <property type="evidence" value="ECO:0007669"/>
    <property type="project" value="UniProtKB-KW"/>
</dbReference>
<dbReference type="SUPFAM" id="SSF54001">
    <property type="entry name" value="Cysteine proteinases"/>
    <property type="match status" value="1"/>
</dbReference>
<dbReference type="STRING" id="37546.A0A1B0FE23"/>
<dbReference type="EC" id="3.4.22.40" evidence="3"/>
<dbReference type="PROSITE" id="PS00139">
    <property type="entry name" value="THIOL_PROTEASE_CYS"/>
    <property type="match status" value="1"/>
</dbReference>
<feature type="coiled-coil region" evidence="9">
    <location>
        <begin position="24"/>
        <end position="83"/>
    </location>
</feature>
<keyword evidence="5" id="KW-0963">Cytoplasm</keyword>
<dbReference type="EnsemblMetazoa" id="GMOY001831-RA">
    <property type="protein sequence ID" value="GMOY001831-PA"/>
    <property type="gene ID" value="GMOY001831"/>
</dbReference>
<dbReference type="CDD" id="cd00585">
    <property type="entry name" value="Peptidase_C1B"/>
    <property type="match status" value="1"/>
</dbReference>
<dbReference type="GO" id="GO:0070005">
    <property type="term" value="F:cysteine-type aminopeptidase activity"/>
    <property type="evidence" value="ECO:0007669"/>
    <property type="project" value="InterPro"/>
</dbReference>
<keyword evidence="8" id="KW-0788">Thiol protease</keyword>
<accession>A0A1B0FE23</accession>
<evidence type="ECO:0000313" key="12">
    <source>
        <dbReference type="Proteomes" id="UP000092444"/>
    </source>
</evidence>
<evidence type="ECO:0000256" key="9">
    <source>
        <dbReference type="SAM" id="Coils"/>
    </source>
</evidence>
<evidence type="ECO:0000256" key="1">
    <source>
        <dbReference type="ARBA" id="ARBA00000423"/>
    </source>
</evidence>
<keyword evidence="12" id="KW-1185">Reference proteome</keyword>
<protein>
    <recommendedName>
        <fullName evidence="4">Bleomycin hydrolase</fullName>
        <ecNumber evidence="3">3.4.22.40</ecNumber>
    </recommendedName>
</protein>
<dbReference type="InterPro" id="IPR038765">
    <property type="entry name" value="Papain-like_cys_pep_sf"/>
</dbReference>
<dbReference type="PhylomeDB" id="A0A1B0FE23"/>
<keyword evidence="7" id="KW-0378">Hydrolase</keyword>
<feature type="region of interest" description="Disordered" evidence="10">
    <location>
        <begin position="95"/>
        <end position="142"/>
    </location>
</feature>
<dbReference type="InterPro" id="IPR000169">
    <property type="entry name" value="Pept_cys_AS"/>
</dbReference>
<evidence type="ECO:0000256" key="4">
    <source>
        <dbReference type="ARBA" id="ARBA00022227"/>
    </source>
</evidence>
<evidence type="ECO:0000256" key="3">
    <source>
        <dbReference type="ARBA" id="ARBA00012465"/>
    </source>
</evidence>
<keyword evidence="6" id="KW-0645">Protease</keyword>
<evidence type="ECO:0000256" key="5">
    <source>
        <dbReference type="ARBA" id="ARBA00022490"/>
    </source>
</evidence>
<evidence type="ECO:0000256" key="7">
    <source>
        <dbReference type="ARBA" id="ARBA00022801"/>
    </source>
</evidence>
<feature type="compositionally biased region" description="Polar residues" evidence="10">
    <location>
        <begin position="112"/>
        <end position="142"/>
    </location>
</feature>
<dbReference type="FunFam" id="3.90.70.10:FF:000021">
    <property type="entry name" value="Bleomycin hydrolase"/>
    <property type="match status" value="1"/>
</dbReference>
<dbReference type="InterPro" id="IPR004134">
    <property type="entry name" value="Peptidase_C1B"/>
</dbReference>
<dbReference type="AlphaFoldDB" id="A0A1B0FE23"/>
<dbReference type="GO" id="GO:0043418">
    <property type="term" value="P:homocysteine catabolic process"/>
    <property type="evidence" value="ECO:0007669"/>
    <property type="project" value="TreeGrafter"/>
</dbReference>
<dbReference type="GO" id="GO:0005737">
    <property type="term" value="C:cytoplasm"/>
    <property type="evidence" value="ECO:0007669"/>
    <property type="project" value="UniProtKB-SubCell"/>
</dbReference>
<dbReference type="Proteomes" id="UP000092444">
    <property type="component" value="Unassembled WGS sequence"/>
</dbReference>
<evidence type="ECO:0000256" key="2">
    <source>
        <dbReference type="ARBA" id="ARBA00004496"/>
    </source>
</evidence>
<evidence type="ECO:0000256" key="10">
    <source>
        <dbReference type="SAM" id="MobiDB-lite"/>
    </source>
</evidence>
<dbReference type="PANTHER" id="PTHR10363:SF2">
    <property type="entry name" value="BLEOMYCIN HYDROLASE"/>
    <property type="match status" value="1"/>
</dbReference>
<name>A0A1B0FE23_GLOMM</name>
<dbReference type="EMBL" id="CCAG010011618">
    <property type="status" value="NOT_ANNOTATED_CDS"/>
    <property type="molecule type" value="Genomic_DNA"/>
</dbReference>
<feature type="coiled-coil region" evidence="9">
    <location>
        <begin position="183"/>
        <end position="210"/>
    </location>
</feature>
<keyword evidence="9" id="KW-0175">Coiled coil</keyword>
<dbReference type="GO" id="GO:0009636">
    <property type="term" value="P:response to toxic substance"/>
    <property type="evidence" value="ECO:0007669"/>
    <property type="project" value="TreeGrafter"/>
</dbReference>
<dbReference type="Gene3D" id="3.90.70.10">
    <property type="entry name" value="Cysteine proteinases"/>
    <property type="match status" value="1"/>
</dbReference>
<proteinExistence type="predicted"/>
<reference evidence="11" key="1">
    <citation type="submission" date="2020-05" db="UniProtKB">
        <authorList>
            <consortium name="EnsemblMetazoa"/>
        </authorList>
    </citation>
    <scope>IDENTIFICATION</scope>
    <source>
        <strain evidence="11">Yale</strain>
    </source>
</reference>
<dbReference type="VEuPathDB" id="VectorBase:GMOY001831"/>
<evidence type="ECO:0000313" key="11">
    <source>
        <dbReference type="EnsemblMetazoa" id="GMOY001831-PA"/>
    </source>
</evidence>
<comment type="catalytic activity">
    <reaction evidence="1">
        <text>Inactivates bleomycin B2 (a cytotoxic glycometallopeptide) by hydrolysis of a carboxyamide bond of beta-aminoalanine, but also shows general aminopeptidase activity. The specificity varies somewhat with source, but amino acid arylamides of Met, Leu and Ala are preferred.</text>
        <dbReference type="EC" id="3.4.22.40"/>
    </reaction>
</comment>
<organism evidence="11 12">
    <name type="scientific">Glossina morsitans morsitans</name>
    <name type="common">Savannah tsetse fly</name>
    <dbReference type="NCBI Taxonomy" id="37546"/>
    <lineage>
        <taxon>Eukaryota</taxon>
        <taxon>Metazoa</taxon>
        <taxon>Ecdysozoa</taxon>
        <taxon>Arthropoda</taxon>
        <taxon>Hexapoda</taxon>
        <taxon>Insecta</taxon>
        <taxon>Pterygota</taxon>
        <taxon>Neoptera</taxon>
        <taxon>Endopterygota</taxon>
        <taxon>Diptera</taxon>
        <taxon>Brachycera</taxon>
        <taxon>Muscomorpha</taxon>
        <taxon>Hippoboscoidea</taxon>
        <taxon>Glossinidae</taxon>
        <taxon>Glossina</taxon>
    </lineage>
</organism>